<evidence type="ECO:0000313" key="3">
    <source>
        <dbReference type="Proteomes" id="UP000824469"/>
    </source>
</evidence>
<reference evidence="2 3" key="1">
    <citation type="journal article" date="2021" name="Nat. Plants">
        <title>The Taxus genome provides insights into paclitaxel biosynthesis.</title>
        <authorList>
            <person name="Xiong X."/>
            <person name="Gou J."/>
            <person name="Liao Q."/>
            <person name="Li Y."/>
            <person name="Zhou Q."/>
            <person name="Bi G."/>
            <person name="Li C."/>
            <person name="Du R."/>
            <person name="Wang X."/>
            <person name="Sun T."/>
            <person name="Guo L."/>
            <person name="Liang H."/>
            <person name="Lu P."/>
            <person name="Wu Y."/>
            <person name="Zhang Z."/>
            <person name="Ro D.K."/>
            <person name="Shang Y."/>
            <person name="Huang S."/>
            <person name="Yan J."/>
        </authorList>
    </citation>
    <scope>NUCLEOTIDE SEQUENCE [LARGE SCALE GENOMIC DNA]</scope>
    <source>
        <strain evidence="2">Ta-2019</strain>
    </source>
</reference>
<organism evidence="2 3">
    <name type="scientific">Taxus chinensis</name>
    <name type="common">Chinese yew</name>
    <name type="synonym">Taxus wallichiana var. chinensis</name>
    <dbReference type="NCBI Taxonomy" id="29808"/>
    <lineage>
        <taxon>Eukaryota</taxon>
        <taxon>Viridiplantae</taxon>
        <taxon>Streptophyta</taxon>
        <taxon>Embryophyta</taxon>
        <taxon>Tracheophyta</taxon>
        <taxon>Spermatophyta</taxon>
        <taxon>Pinopsida</taxon>
        <taxon>Pinidae</taxon>
        <taxon>Conifers II</taxon>
        <taxon>Cupressales</taxon>
        <taxon>Taxaceae</taxon>
        <taxon>Taxus</taxon>
    </lineage>
</organism>
<dbReference type="GO" id="GO:0003676">
    <property type="term" value="F:nucleic acid binding"/>
    <property type="evidence" value="ECO:0007669"/>
    <property type="project" value="InterPro"/>
</dbReference>
<gene>
    <name evidence="2" type="ORF">KI387_036531</name>
</gene>
<dbReference type="Gene3D" id="3.30.420.10">
    <property type="entry name" value="Ribonuclease H-like superfamily/Ribonuclease H"/>
    <property type="match status" value="1"/>
</dbReference>
<protein>
    <recommendedName>
        <fullName evidence="1">RNase H type-1 domain-containing protein</fullName>
    </recommendedName>
</protein>
<dbReference type="PANTHER" id="PTHR48475">
    <property type="entry name" value="RIBONUCLEASE H"/>
    <property type="match status" value="1"/>
</dbReference>
<dbReference type="SUPFAM" id="SSF53098">
    <property type="entry name" value="Ribonuclease H-like"/>
    <property type="match status" value="1"/>
</dbReference>
<dbReference type="EMBL" id="JAHRHJ020000007">
    <property type="protein sequence ID" value="KAH9308620.1"/>
    <property type="molecule type" value="Genomic_DNA"/>
</dbReference>
<keyword evidence="3" id="KW-1185">Reference proteome</keyword>
<dbReference type="PANTHER" id="PTHR48475:SF1">
    <property type="entry name" value="RNASE H TYPE-1 DOMAIN-CONTAINING PROTEIN"/>
    <property type="match status" value="1"/>
</dbReference>
<dbReference type="Proteomes" id="UP000824469">
    <property type="component" value="Unassembled WGS sequence"/>
</dbReference>
<proteinExistence type="predicted"/>
<accession>A0AA38FQY8</accession>
<comment type="caution">
    <text evidence="2">The sequence shown here is derived from an EMBL/GenBank/DDBJ whole genome shotgun (WGS) entry which is preliminary data.</text>
</comment>
<dbReference type="InterPro" id="IPR012337">
    <property type="entry name" value="RNaseH-like_sf"/>
</dbReference>
<dbReference type="InterPro" id="IPR036397">
    <property type="entry name" value="RNaseH_sf"/>
</dbReference>
<evidence type="ECO:0000259" key="1">
    <source>
        <dbReference type="Pfam" id="PF13456"/>
    </source>
</evidence>
<dbReference type="InterPro" id="IPR002156">
    <property type="entry name" value="RNaseH_domain"/>
</dbReference>
<name>A0AA38FQY8_TAXCH</name>
<dbReference type="GO" id="GO:0004523">
    <property type="term" value="F:RNA-DNA hybrid ribonuclease activity"/>
    <property type="evidence" value="ECO:0007669"/>
    <property type="project" value="InterPro"/>
</dbReference>
<dbReference type="AlphaFoldDB" id="A0AA38FQY8"/>
<dbReference type="CDD" id="cd09279">
    <property type="entry name" value="RNase_HI_like"/>
    <property type="match status" value="1"/>
</dbReference>
<dbReference type="Pfam" id="PF13456">
    <property type="entry name" value="RVT_3"/>
    <property type="match status" value="1"/>
</dbReference>
<feature type="domain" description="RNase H type-1" evidence="1">
    <location>
        <begin position="38"/>
        <end position="143"/>
    </location>
</feature>
<sequence>MVEVTKIEEIDVKNVPTSIFPSKYWTLHFDGAICRCGSEASVIFTSPEGKILPFSFKLNFECTNNGAEYEALLLGLLIAKRIGVNDIKVLGDSQLVANQVSEVYETRVEHLQLYKIAVLDLSKGFNFISIEAIPREQNLLADSIETSASHFTSSNELESTSFKVSLCTESLVKKMSMNPLLTHTTENESSILHHVESDKVTLEYLNTYAELHLTHPIVDLSLIPHSSSYFGNPMVESPPQKDLNIYEIENGEILELPLAPHEFEEGNTSLIEETIDINIGTEEEPRILKLGSSLTLEEIKIHTQILKKDQKAFTFNYKEMTVITPQVSVHNLFTKLDAKPIK</sequence>
<evidence type="ECO:0000313" key="2">
    <source>
        <dbReference type="EMBL" id="KAH9308620.1"/>
    </source>
</evidence>